<proteinExistence type="predicted"/>
<feature type="domain" description="CUE" evidence="2">
    <location>
        <begin position="327"/>
        <end position="370"/>
    </location>
</feature>
<dbReference type="Proteomes" id="UP001338125">
    <property type="component" value="Unassembled WGS sequence"/>
</dbReference>
<evidence type="ECO:0000256" key="1">
    <source>
        <dbReference type="SAM" id="MobiDB-lite"/>
    </source>
</evidence>
<dbReference type="EMBL" id="JAVFKD010000004">
    <property type="protein sequence ID" value="KAK5995580.1"/>
    <property type="molecule type" value="Genomic_DNA"/>
</dbReference>
<accession>A0ABR0SV04</accession>
<evidence type="ECO:0000313" key="4">
    <source>
        <dbReference type="Proteomes" id="UP001338125"/>
    </source>
</evidence>
<dbReference type="PANTHER" id="PTHR21494">
    <property type="entry name" value="ACTIVATING SIGNAL COINTEGRATOR 1 COMPLEX SUBUNIT 2 ASC-1 COMPLEX SUBUNIT P100"/>
    <property type="match status" value="1"/>
</dbReference>
<protein>
    <submittedName>
        <fullName evidence="3">Activating signal cointegrator 1 complex subunit 2</fullName>
    </submittedName>
</protein>
<dbReference type="PROSITE" id="PS51140">
    <property type="entry name" value="CUE"/>
    <property type="match status" value="1"/>
</dbReference>
<gene>
    <name evidence="3" type="ORF">PT974_03993</name>
</gene>
<feature type="compositionally biased region" description="Basic residues" evidence="1">
    <location>
        <begin position="590"/>
        <end position="603"/>
    </location>
</feature>
<feature type="region of interest" description="Disordered" evidence="1">
    <location>
        <begin position="560"/>
        <end position="616"/>
    </location>
</feature>
<organism evidence="3 4">
    <name type="scientific">Cladobotryum mycophilum</name>
    <dbReference type="NCBI Taxonomy" id="491253"/>
    <lineage>
        <taxon>Eukaryota</taxon>
        <taxon>Fungi</taxon>
        <taxon>Dikarya</taxon>
        <taxon>Ascomycota</taxon>
        <taxon>Pezizomycotina</taxon>
        <taxon>Sordariomycetes</taxon>
        <taxon>Hypocreomycetidae</taxon>
        <taxon>Hypocreales</taxon>
        <taxon>Hypocreaceae</taxon>
        <taxon>Cladobotryum</taxon>
    </lineage>
</organism>
<feature type="region of interest" description="Disordered" evidence="1">
    <location>
        <begin position="461"/>
        <end position="485"/>
    </location>
</feature>
<dbReference type="Pfam" id="PF02845">
    <property type="entry name" value="CUE"/>
    <property type="match status" value="1"/>
</dbReference>
<name>A0ABR0SV04_9HYPO</name>
<dbReference type="InterPro" id="IPR052586">
    <property type="entry name" value="ASCC2"/>
</dbReference>
<feature type="region of interest" description="Disordered" evidence="1">
    <location>
        <begin position="506"/>
        <end position="526"/>
    </location>
</feature>
<dbReference type="InterPro" id="IPR003892">
    <property type="entry name" value="CUE"/>
</dbReference>
<evidence type="ECO:0000313" key="3">
    <source>
        <dbReference type="EMBL" id="KAK5995580.1"/>
    </source>
</evidence>
<comment type="caution">
    <text evidence="3">The sequence shown here is derived from an EMBL/GenBank/DDBJ whole genome shotgun (WGS) entry which is preliminary data.</text>
</comment>
<keyword evidence="4" id="KW-1185">Reference proteome</keyword>
<feature type="compositionally biased region" description="Basic and acidic residues" evidence="1">
    <location>
        <begin position="506"/>
        <end position="525"/>
    </location>
</feature>
<evidence type="ECO:0000259" key="2">
    <source>
        <dbReference type="PROSITE" id="PS51140"/>
    </source>
</evidence>
<dbReference type="InterPro" id="IPR041800">
    <property type="entry name" value="ASCC2_CUE"/>
</dbReference>
<dbReference type="SMART" id="SM00546">
    <property type="entry name" value="CUE"/>
    <property type="match status" value="1"/>
</dbReference>
<dbReference type="InterPro" id="IPR009060">
    <property type="entry name" value="UBA-like_sf"/>
</dbReference>
<dbReference type="SUPFAM" id="SSF46934">
    <property type="entry name" value="UBA-like"/>
    <property type="match status" value="1"/>
</dbReference>
<dbReference type="PANTHER" id="PTHR21494:SF0">
    <property type="entry name" value="ACTIVATING SIGNAL COINTEGRATOR 1 COMPLEX SUBUNIT 2"/>
    <property type="match status" value="1"/>
</dbReference>
<dbReference type="Gene3D" id="1.10.8.10">
    <property type="entry name" value="DNA helicase RuvA subunit, C-terminal domain"/>
    <property type="match status" value="1"/>
</dbReference>
<dbReference type="CDD" id="cd14364">
    <property type="entry name" value="CUE_ASCC2"/>
    <property type="match status" value="1"/>
</dbReference>
<reference evidence="3 4" key="1">
    <citation type="submission" date="2024-01" db="EMBL/GenBank/DDBJ databases">
        <title>Complete genome of Cladobotryum mycophilum ATHUM6906.</title>
        <authorList>
            <person name="Christinaki A.C."/>
            <person name="Myridakis A.I."/>
            <person name="Kouvelis V.N."/>
        </authorList>
    </citation>
    <scope>NUCLEOTIDE SEQUENCE [LARGE SCALE GENOMIC DNA]</scope>
    <source>
        <strain evidence="3 4">ATHUM6906</strain>
    </source>
</reference>
<sequence>MLNLPPFAPFPKASWHQHLSSQDWDGLIEAWIALSQAYLGLEDGQCIKAIENDESVVTFVSTFVEEAAAGSTTSVSSPARLLKAVFRLTSRFLTIRKPPQQLFEFRFLAGLAKVFPKKYTAPLLTQLFTTHTAAIEFTLISLKKLLIPQLDLGPKGDLNLVESRLNLLNHLLHISPDTCVIFLAGSDFSDGLVTCFRVMNPPLRKAIVTTLYLCLIGLIEAEPPKWSMVGDQLFGLQTAAEAHKKGPLNANDSLVADLATNTPILKVLVRKAEGSGAATANLRNRITALEAFKTGVMVRPKRLVKRKIDKGKGKETSEDAHAAMHIHKMSQITQVQDLFPDLGAGFVSKCLDEYHDDVEQVVANLLGESLPPHLATVDRAEPLSSQPPLHVDLAPQSTPPQLPTRRNVFDGDDFDRLAMDVSKVSFGKNPEKTADDVLKDKSTAPNKAAILSALAAFDSDDDERDDTYDAADVGGTVDAGDQEADGVTDRNEEVLFRAYQSDPRVFGREAETKRSSARGKLREETGMSDEAIEGWAVILARNPQQMKRLEAKFAFSGQQAQLGRTSWRASPAGSGAEESDPDGGNSARGGRGRGRGGRGRGGRGRGGMSRGLLAIRRRRRRGGIRSRIKAPGQIITGGMLGLRRWLAEGLLGENACVAII</sequence>